<protein>
    <submittedName>
        <fullName evidence="1">Uncharacterized protein</fullName>
    </submittedName>
</protein>
<organism evidence="1 2">
    <name type="scientific">Trichinella nativa</name>
    <dbReference type="NCBI Taxonomy" id="6335"/>
    <lineage>
        <taxon>Eukaryota</taxon>
        <taxon>Metazoa</taxon>
        <taxon>Ecdysozoa</taxon>
        <taxon>Nematoda</taxon>
        <taxon>Enoplea</taxon>
        <taxon>Dorylaimia</taxon>
        <taxon>Trichinellida</taxon>
        <taxon>Trichinellidae</taxon>
        <taxon>Trichinella</taxon>
    </lineage>
</organism>
<dbReference type="OrthoDB" id="10537330at2759"/>
<dbReference type="AlphaFoldDB" id="A0A0V1LI05"/>
<proteinExistence type="predicted"/>
<comment type="caution">
    <text evidence="1">The sequence shown here is derived from an EMBL/GenBank/DDBJ whole genome shotgun (WGS) entry which is preliminary data.</text>
</comment>
<accession>A0A0V1LI05</accession>
<dbReference type="EMBL" id="JYDW01000047">
    <property type="protein sequence ID" value="KRZ59098.1"/>
    <property type="molecule type" value="Genomic_DNA"/>
</dbReference>
<evidence type="ECO:0000313" key="1">
    <source>
        <dbReference type="EMBL" id="KRZ59098.1"/>
    </source>
</evidence>
<evidence type="ECO:0000313" key="2">
    <source>
        <dbReference type="Proteomes" id="UP000054721"/>
    </source>
</evidence>
<name>A0A0V1LI05_9BILA</name>
<keyword evidence="2" id="KW-1185">Reference proteome</keyword>
<dbReference type="Proteomes" id="UP000054721">
    <property type="component" value="Unassembled WGS sequence"/>
</dbReference>
<gene>
    <name evidence="1" type="ORF">T02_9242</name>
</gene>
<reference evidence="1 2" key="1">
    <citation type="submission" date="2015-05" db="EMBL/GenBank/DDBJ databases">
        <title>Evolution of Trichinella species and genotypes.</title>
        <authorList>
            <person name="Korhonen P.K."/>
            <person name="Edoardo P."/>
            <person name="Giuseppe L.R."/>
            <person name="Gasser R.B."/>
        </authorList>
    </citation>
    <scope>NUCLEOTIDE SEQUENCE [LARGE SCALE GENOMIC DNA]</scope>
    <source>
        <strain evidence="1">ISS10</strain>
    </source>
</reference>
<sequence length="35" mass="3976">MNFACEGKVACQNFAHLMDRMSKDPDQMAHCNALF</sequence>